<reference evidence="2" key="1">
    <citation type="submission" date="2019-12" db="EMBL/GenBank/DDBJ databases">
        <title>Genome sequencing and annotation of Brassica cretica.</title>
        <authorList>
            <person name="Studholme D.J."/>
            <person name="Sarris P.F."/>
        </authorList>
    </citation>
    <scope>NUCLEOTIDE SEQUENCE</scope>
    <source>
        <strain evidence="2">PFS-001/15</strain>
        <tissue evidence="2">Leaf</tissue>
    </source>
</reference>
<feature type="region of interest" description="Disordered" evidence="1">
    <location>
        <begin position="110"/>
        <end position="133"/>
    </location>
</feature>
<evidence type="ECO:0000256" key="1">
    <source>
        <dbReference type="SAM" id="MobiDB-lite"/>
    </source>
</evidence>
<evidence type="ECO:0000313" key="3">
    <source>
        <dbReference type="Proteomes" id="UP000712281"/>
    </source>
</evidence>
<dbReference type="AlphaFoldDB" id="A0A8S9LIJ1"/>
<name>A0A8S9LIJ1_BRACR</name>
<comment type="caution">
    <text evidence="2">The sequence shown here is derived from an EMBL/GenBank/DDBJ whole genome shotgun (WGS) entry which is preliminary data.</text>
</comment>
<accession>A0A8S9LIJ1</accession>
<dbReference type="Proteomes" id="UP000712281">
    <property type="component" value="Unassembled WGS sequence"/>
</dbReference>
<dbReference type="EMBL" id="QGKW02000276">
    <property type="protein sequence ID" value="KAF2606925.1"/>
    <property type="molecule type" value="Genomic_DNA"/>
</dbReference>
<gene>
    <name evidence="2" type="ORF">F2Q68_00043890</name>
</gene>
<feature type="compositionally biased region" description="Polar residues" evidence="1">
    <location>
        <begin position="110"/>
        <end position="125"/>
    </location>
</feature>
<sequence length="133" mass="14816">MLTKLTRSVRPDPGRLACGRCLRSLGPYPDRTSQNVHPLFTTLSIDQLIELSHSNWAKTKLWPAAIYCVQLLYSSNNSLRTDESSHLPIQHWNLVPTEPISLALTSGASFDQSEQTPYSITNGSGRPSLPKIR</sequence>
<evidence type="ECO:0000313" key="2">
    <source>
        <dbReference type="EMBL" id="KAF2606925.1"/>
    </source>
</evidence>
<protein>
    <submittedName>
        <fullName evidence="2">Uncharacterized protein</fullName>
    </submittedName>
</protein>
<organism evidence="2 3">
    <name type="scientific">Brassica cretica</name>
    <name type="common">Mustard</name>
    <dbReference type="NCBI Taxonomy" id="69181"/>
    <lineage>
        <taxon>Eukaryota</taxon>
        <taxon>Viridiplantae</taxon>
        <taxon>Streptophyta</taxon>
        <taxon>Embryophyta</taxon>
        <taxon>Tracheophyta</taxon>
        <taxon>Spermatophyta</taxon>
        <taxon>Magnoliopsida</taxon>
        <taxon>eudicotyledons</taxon>
        <taxon>Gunneridae</taxon>
        <taxon>Pentapetalae</taxon>
        <taxon>rosids</taxon>
        <taxon>malvids</taxon>
        <taxon>Brassicales</taxon>
        <taxon>Brassicaceae</taxon>
        <taxon>Brassiceae</taxon>
        <taxon>Brassica</taxon>
    </lineage>
</organism>
<proteinExistence type="predicted"/>